<dbReference type="SUPFAM" id="SSF55785">
    <property type="entry name" value="PYP-like sensor domain (PAS domain)"/>
    <property type="match status" value="1"/>
</dbReference>
<keyword evidence="1" id="KW-0479">Metal-binding</keyword>
<dbReference type="Gene3D" id="3.30.50.10">
    <property type="entry name" value="Erythroid Transcription Factor GATA-1, subunit A"/>
    <property type="match status" value="1"/>
</dbReference>
<keyword evidence="3" id="KW-0862">Zinc</keyword>
<dbReference type="PROSITE" id="PS50114">
    <property type="entry name" value="GATA_ZN_FINGER_2"/>
    <property type="match status" value="1"/>
</dbReference>
<dbReference type="InterPro" id="IPR035965">
    <property type="entry name" value="PAS-like_dom_sf"/>
</dbReference>
<dbReference type="Pfam" id="PF00320">
    <property type="entry name" value="GATA"/>
    <property type="match status" value="1"/>
</dbReference>
<keyword evidence="2 6" id="KW-0863">Zinc-finger</keyword>
<protein>
    <recommendedName>
        <fullName evidence="14">GATA-type domain-containing protein</fullName>
    </recommendedName>
</protein>
<dbReference type="Proteomes" id="UP000305647">
    <property type="component" value="Unassembled WGS sequence"/>
</dbReference>
<dbReference type="EMBL" id="SPRH01000014">
    <property type="protein sequence ID" value="TIC01973.1"/>
    <property type="molecule type" value="Genomic_DNA"/>
</dbReference>
<feature type="region of interest" description="Disordered" evidence="7">
    <location>
        <begin position="478"/>
        <end position="519"/>
    </location>
</feature>
<feature type="region of interest" description="Disordered" evidence="7">
    <location>
        <begin position="607"/>
        <end position="635"/>
    </location>
</feature>
<dbReference type="SUPFAM" id="SSF57716">
    <property type="entry name" value="Glucocorticoid receptor-like (DNA-binding domain)"/>
    <property type="match status" value="1"/>
</dbReference>
<feature type="compositionally biased region" description="Basic and acidic residues" evidence="7">
    <location>
        <begin position="452"/>
        <end position="462"/>
    </location>
</feature>
<feature type="compositionally biased region" description="Basic residues" evidence="7">
    <location>
        <begin position="486"/>
        <end position="501"/>
    </location>
</feature>
<dbReference type="EMBL" id="SPRO01000004">
    <property type="protein sequence ID" value="TIC33578.1"/>
    <property type="molecule type" value="Genomic_DNA"/>
</dbReference>
<dbReference type="InterPro" id="IPR000014">
    <property type="entry name" value="PAS"/>
</dbReference>
<dbReference type="CDD" id="cd00130">
    <property type="entry name" value="PAS"/>
    <property type="match status" value="1"/>
</dbReference>
<dbReference type="PANTHER" id="PTHR47172">
    <property type="entry name" value="OS01G0976800 PROTEIN"/>
    <property type="match status" value="1"/>
</dbReference>
<dbReference type="PROSITE" id="PS00344">
    <property type="entry name" value="GATA_ZN_FINGER_1"/>
    <property type="match status" value="1"/>
</dbReference>
<evidence type="ECO:0000313" key="11">
    <source>
        <dbReference type="EMBL" id="TIC33578.1"/>
    </source>
</evidence>
<dbReference type="PROSITE" id="PS50112">
    <property type="entry name" value="PAS"/>
    <property type="match status" value="1"/>
</dbReference>
<evidence type="ECO:0000256" key="5">
    <source>
        <dbReference type="ARBA" id="ARBA00023163"/>
    </source>
</evidence>
<feature type="compositionally biased region" description="Polar residues" evidence="7">
    <location>
        <begin position="607"/>
        <end position="616"/>
    </location>
</feature>
<evidence type="ECO:0000313" key="10">
    <source>
        <dbReference type="EMBL" id="TIC01973.1"/>
    </source>
</evidence>
<organism evidence="11 12">
    <name type="scientific">Wallemia mellicola</name>
    <dbReference type="NCBI Taxonomy" id="1708541"/>
    <lineage>
        <taxon>Eukaryota</taxon>
        <taxon>Fungi</taxon>
        <taxon>Dikarya</taxon>
        <taxon>Basidiomycota</taxon>
        <taxon>Wallemiomycotina</taxon>
        <taxon>Wallemiomycetes</taxon>
        <taxon>Wallemiales</taxon>
        <taxon>Wallemiaceae</taxon>
        <taxon>Wallemia</taxon>
    </lineage>
</organism>
<evidence type="ECO:0000313" key="13">
    <source>
        <dbReference type="Proteomes" id="UP000307169"/>
    </source>
</evidence>
<keyword evidence="5" id="KW-0804">Transcription</keyword>
<dbReference type="InterPro" id="IPR013088">
    <property type="entry name" value="Znf_NHR/GATA"/>
</dbReference>
<evidence type="ECO:0000256" key="3">
    <source>
        <dbReference type="ARBA" id="ARBA00022833"/>
    </source>
</evidence>
<feature type="domain" description="PAS" evidence="8">
    <location>
        <begin position="27"/>
        <end position="81"/>
    </location>
</feature>
<evidence type="ECO:0008006" key="14">
    <source>
        <dbReference type="Google" id="ProtNLM"/>
    </source>
</evidence>
<reference evidence="12 13" key="1">
    <citation type="submission" date="2019-03" db="EMBL/GenBank/DDBJ databases">
        <title>Sequencing 25 genomes of Wallemia mellicola.</title>
        <authorList>
            <person name="Gostincar C."/>
        </authorList>
    </citation>
    <scope>NUCLEOTIDE SEQUENCE [LARGE SCALE GENOMIC DNA]</scope>
    <source>
        <strain evidence="10 13">EXF-1262</strain>
        <strain evidence="11 12">EXF-8738</strain>
    </source>
</reference>
<evidence type="ECO:0000256" key="7">
    <source>
        <dbReference type="SAM" id="MobiDB-lite"/>
    </source>
</evidence>
<evidence type="ECO:0000256" key="1">
    <source>
        <dbReference type="ARBA" id="ARBA00022723"/>
    </source>
</evidence>
<evidence type="ECO:0000259" key="8">
    <source>
        <dbReference type="PROSITE" id="PS50112"/>
    </source>
</evidence>
<feature type="domain" description="GATA-type" evidence="9">
    <location>
        <begin position="439"/>
        <end position="474"/>
    </location>
</feature>
<dbReference type="SMART" id="SM00401">
    <property type="entry name" value="ZnF_GATA"/>
    <property type="match status" value="1"/>
</dbReference>
<evidence type="ECO:0000256" key="2">
    <source>
        <dbReference type="ARBA" id="ARBA00022771"/>
    </source>
</evidence>
<evidence type="ECO:0000259" key="9">
    <source>
        <dbReference type="PROSITE" id="PS50114"/>
    </source>
</evidence>
<name>A0A4T0S109_9BASI</name>
<dbReference type="GO" id="GO:0006355">
    <property type="term" value="P:regulation of DNA-templated transcription"/>
    <property type="evidence" value="ECO:0007669"/>
    <property type="project" value="InterPro"/>
</dbReference>
<dbReference type="GO" id="GO:0043565">
    <property type="term" value="F:sequence-specific DNA binding"/>
    <property type="evidence" value="ECO:0007669"/>
    <property type="project" value="InterPro"/>
</dbReference>
<accession>A0A4T0S109</accession>
<feature type="compositionally biased region" description="Polar residues" evidence="7">
    <location>
        <begin position="440"/>
        <end position="450"/>
    </location>
</feature>
<dbReference type="AlphaFoldDB" id="A0A4T0S109"/>
<feature type="compositionally biased region" description="Low complexity" evidence="7">
    <location>
        <begin position="617"/>
        <end position="627"/>
    </location>
</feature>
<dbReference type="InterPro" id="IPR000679">
    <property type="entry name" value="Znf_GATA"/>
</dbReference>
<proteinExistence type="predicted"/>
<evidence type="ECO:0000313" key="12">
    <source>
        <dbReference type="Proteomes" id="UP000305647"/>
    </source>
</evidence>
<dbReference type="Proteomes" id="UP000307169">
    <property type="component" value="Unassembled WGS sequence"/>
</dbReference>
<keyword evidence="4" id="KW-0805">Transcription regulation</keyword>
<sequence length="635" mass="71070">MNDNSTLSRNEFDSELPPLGATRCYWVLLDRSFNFVYLDPVLSSHMKYQANQLIGTSFYNYLHPAETAQAKEDISSIIESEDIHGSIIRVRFVRLPYIRVQLGSTSPVPSHVSAMCADPSDSTYLPIDIVISSIHAGLYLCFFHAVIDKNPLLNNDQGTVWTNWCHTPVFNENHVEILKQSVLNWSRNHPPPLQKFMIPTRIFQILRQTTQENTKLGLNQIIYSWPPSTGSTGEGPYEESSFASLMSEISINPHTANQLSGAGTSCTRRFKAKHQTRCNDNLYAVQSMFVPYGEIIFACFMIEYEYPIQSSRPLYPTASASADNSQETTTLFDSTYDDNSIGLSQRYYQQSSPLMQNEWSGYLTAPATVTTQVPVKDEFAQTHQQLPPASSQVQVKDEFAQQLPEAPGVTLEDDFVGAPLVASSQKDEKQLSNKKIKTNSDNLACSSCGTDKSPEWRRGPSGKKDLCNACGLRYARAMSKSDSSSKRRKSDTKNPPKKKKPSTSPNPPPNNNLVTENSLGYPLSLTPSTLPQQNYVPAKHSDIPFNFDGYFAKPPQFKTSPVLGSGYEDNVRLYNQPQHNPLTHQLPPQQRHLNYIGDSIYSSHSTSNNADQFQFHNNNVNNSSNVNQSTTTFIP</sequence>
<gene>
    <name evidence="11" type="ORF">E3Q10_00598</name>
    <name evidence="10" type="ORF">E3Q17_01572</name>
</gene>
<dbReference type="PANTHER" id="PTHR47172:SF24">
    <property type="entry name" value="GATA ZINC FINGER DOMAIN-CONTAINING PROTEIN 14-RELATED"/>
    <property type="match status" value="1"/>
</dbReference>
<dbReference type="GO" id="GO:0008270">
    <property type="term" value="F:zinc ion binding"/>
    <property type="evidence" value="ECO:0007669"/>
    <property type="project" value="UniProtKB-KW"/>
</dbReference>
<evidence type="ECO:0000256" key="4">
    <source>
        <dbReference type="ARBA" id="ARBA00023015"/>
    </source>
</evidence>
<evidence type="ECO:0000256" key="6">
    <source>
        <dbReference type="PROSITE-ProRule" id="PRU00094"/>
    </source>
</evidence>
<comment type="caution">
    <text evidence="11">The sequence shown here is derived from an EMBL/GenBank/DDBJ whole genome shotgun (WGS) entry which is preliminary data.</text>
</comment>
<dbReference type="CDD" id="cd00202">
    <property type="entry name" value="ZnF_GATA"/>
    <property type="match status" value="1"/>
</dbReference>
<feature type="region of interest" description="Disordered" evidence="7">
    <location>
        <begin position="440"/>
        <end position="462"/>
    </location>
</feature>
<dbReference type="Gene3D" id="3.30.450.20">
    <property type="entry name" value="PAS domain"/>
    <property type="match status" value="1"/>
</dbReference>